<protein>
    <submittedName>
        <fullName evidence="2">Uncharacterized protein</fullName>
    </submittedName>
</protein>
<dbReference type="EMBL" id="DS268248">
    <property type="protein sequence ID" value="KMU73568.1"/>
    <property type="molecule type" value="Genomic_DNA"/>
</dbReference>
<feature type="region of interest" description="Disordered" evidence="1">
    <location>
        <begin position="176"/>
        <end position="211"/>
    </location>
</feature>
<reference evidence="3" key="1">
    <citation type="journal article" date="2010" name="Genome Res.">
        <title>Population genomic sequencing of Coccidioides fungi reveals recent hybridization and transposon control.</title>
        <authorList>
            <person name="Neafsey D.E."/>
            <person name="Barker B.M."/>
            <person name="Sharpton T.J."/>
            <person name="Stajich J.E."/>
            <person name="Park D.J."/>
            <person name="Whiston E."/>
            <person name="Hung C.-Y."/>
            <person name="McMahan C."/>
            <person name="White J."/>
            <person name="Sykes S."/>
            <person name="Heiman D."/>
            <person name="Young S."/>
            <person name="Zeng Q."/>
            <person name="Abouelleil A."/>
            <person name="Aftuck L."/>
            <person name="Bessette D."/>
            <person name="Brown A."/>
            <person name="FitzGerald M."/>
            <person name="Lui A."/>
            <person name="Macdonald J.P."/>
            <person name="Priest M."/>
            <person name="Orbach M.J."/>
            <person name="Galgiani J.N."/>
            <person name="Kirkland T.N."/>
            <person name="Cole G.T."/>
            <person name="Birren B.W."/>
            <person name="Henn M.R."/>
            <person name="Taylor J.W."/>
            <person name="Rounsley S.D."/>
        </authorList>
    </citation>
    <scope>NUCLEOTIDE SEQUENCE [LARGE SCALE GENOMIC DNA]</scope>
    <source>
        <strain evidence="3">RMSCC 3703</strain>
    </source>
</reference>
<dbReference type="AlphaFoldDB" id="A0A0J8QQJ7"/>
<feature type="compositionally biased region" description="Basic and acidic residues" evidence="1">
    <location>
        <begin position="181"/>
        <end position="211"/>
    </location>
</feature>
<accession>A0A0J8QQJ7</accession>
<gene>
    <name evidence="2" type="ORF">CISG_10014</name>
</gene>
<dbReference type="Proteomes" id="UP000054559">
    <property type="component" value="Unassembled WGS sequence"/>
</dbReference>
<evidence type="ECO:0000313" key="3">
    <source>
        <dbReference type="Proteomes" id="UP000054559"/>
    </source>
</evidence>
<sequence length="211" mass="24165">MTQNLFDDLKDKLAIQLNKLSEDVENQKDNKKQNNTIINLLNKIKNIVCKQVDTFYYKIFGQTCSHLKYKDMTDLKLDDNIIKKIYKTLLVIQSSVKSSNEMFAKSDPEQPLQHADLSENETVIEITEDNLKISDSSHKSLQDFTFSVRVLTPDTLLIIEWEHINLDNLLLTDLGSLPSSDKTDNNNKKNKAPEDGTENSNKEIKKSDTSN</sequence>
<name>A0A0J8QQJ7_COCIT</name>
<proteinExistence type="predicted"/>
<organism evidence="2 3">
    <name type="scientific">Coccidioides immitis RMSCC 3703</name>
    <dbReference type="NCBI Taxonomy" id="454286"/>
    <lineage>
        <taxon>Eukaryota</taxon>
        <taxon>Fungi</taxon>
        <taxon>Dikarya</taxon>
        <taxon>Ascomycota</taxon>
        <taxon>Pezizomycotina</taxon>
        <taxon>Eurotiomycetes</taxon>
        <taxon>Eurotiomycetidae</taxon>
        <taxon>Onygenales</taxon>
        <taxon>Onygenaceae</taxon>
        <taxon>Coccidioides</taxon>
    </lineage>
</organism>
<evidence type="ECO:0000256" key="1">
    <source>
        <dbReference type="SAM" id="MobiDB-lite"/>
    </source>
</evidence>
<evidence type="ECO:0000313" key="2">
    <source>
        <dbReference type="EMBL" id="KMU73568.1"/>
    </source>
</evidence>